<dbReference type="PANTHER" id="PTHR46432">
    <property type="entry name" value="F-BOX ONLY PROTEIN 42"/>
    <property type="match status" value="1"/>
</dbReference>
<feature type="compositionally biased region" description="Low complexity" evidence="1">
    <location>
        <begin position="414"/>
        <end position="438"/>
    </location>
</feature>
<accession>A0A0B6YUD2</accession>
<reference evidence="3" key="1">
    <citation type="submission" date="2014-12" db="EMBL/GenBank/DDBJ databases">
        <title>Insight into the proteome of Arion vulgaris.</title>
        <authorList>
            <person name="Aradska J."/>
            <person name="Bulat T."/>
            <person name="Smidak R."/>
            <person name="Sarate P."/>
            <person name="Gangsoo J."/>
            <person name="Sialana F."/>
            <person name="Bilban M."/>
            <person name="Lubec G."/>
        </authorList>
    </citation>
    <scope>NUCLEOTIDE SEQUENCE</scope>
    <source>
        <tissue evidence="3">Skin</tissue>
    </source>
</reference>
<dbReference type="Pfam" id="PF13415">
    <property type="entry name" value="Beta-prop_FBX42"/>
    <property type="match status" value="1"/>
</dbReference>
<dbReference type="SUPFAM" id="SSF81383">
    <property type="entry name" value="F-box domain"/>
    <property type="match status" value="1"/>
</dbReference>
<dbReference type="GO" id="GO:0019005">
    <property type="term" value="C:SCF ubiquitin ligase complex"/>
    <property type="evidence" value="ECO:0007669"/>
    <property type="project" value="TreeGrafter"/>
</dbReference>
<sequence>MNSKEFDEKDAADQASSLFNFDDEFSLTEAMYGAASACSASSKVTSIYEIPEEILEHILGFISPYREMDSAKLVSKQWNRIMRSVVKQLKRKFYQSLLKCDINWTCVSQESQAGHTERVIKGISDRFSHSAVYHDGSMYVFGGCTSTNTTFNDLWKLDLTTRQWVRPIATGTYPSPKACATMVEYNGNLVLYGGWSHPIPYPLHQSAHYFSELHVYSTVTNKWSHVLSLGQEPEALGGHSASVVGNLMVIFGGSPRPGLGTNNLWVFNFLKASWNLQPVAQDAKPDPRYGQFQTTLDDKHILIMGGCVGQNRVYSDLWLLTLHMTDPWQWTKLTIRHPELAAPQTWCHAACRVKDMVVVIARSSKVRQTRNIRVHTIQRAPQKTGWPSSGSSTDSSPVSPQSLQQTPRYDMQHHSQQNHQQQDQPQHQLQQSPRQHQQAGSASPEDVSLNEPAERVLQQNSNLLHLQQRLHRDCMNLPDSSNHHHRPQVLDGEEPEGYFHRISNRWGIEQGQHAESSQHENTHRQPSPRGPQQNAEQPQFGNLQRLNNNHAIGGRARGSMPSIRPNATNNRQKQLEALQRQEELLRSKSHAIAAARVLKHNDGADNSPEHVPDLISTRNKMDVHILDISRVLTEGVAEWKPLHELQPTGAPTETICCNALEGRGEIILFGGVVRNLGSPVMTSTAVNKLYILQPE</sequence>
<feature type="region of interest" description="Disordered" evidence="1">
    <location>
        <begin position="371"/>
        <end position="449"/>
    </location>
</feature>
<dbReference type="Gene3D" id="2.120.10.80">
    <property type="entry name" value="Kelch-type beta propeller"/>
    <property type="match status" value="1"/>
</dbReference>
<dbReference type="InterPro" id="IPR036047">
    <property type="entry name" value="F-box-like_dom_sf"/>
</dbReference>
<dbReference type="GO" id="GO:1990756">
    <property type="term" value="F:ubiquitin-like ligase-substrate adaptor activity"/>
    <property type="evidence" value="ECO:0007669"/>
    <property type="project" value="TreeGrafter"/>
</dbReference>
<organism evidence="3">
    <name type="scientific">Arion vulgaris</name>
    <dbReference type="NCBI Taxonomy" id="1028688"/>
    <lineage>
        <taxon>Eukaryota</taxon>
        <taxon>Metazoa</taxon>
        <taxon>Spiralia</taxon>
        <taxon>Lophotrochozoa</taxon>
        <taxon>Mollusca</taxon>
        <taxon>Gastropoda</taxon>
        <taxon>Heterobranchia</taxon>
        <taxon>Euthyneura</taxon>
        <taxon>Panpulmonata</taxon>
        <taxon>Eupulmonata</taxon>
        <taxon>Stylommatophora</taxon>
        <taxon>Helicina</taxon>
        <taxon>Arionoidea</taxon>
        <taxon>Arionidae</taxon>
        <taxon>Arion</taxon>
    </lineage>
</organism>
<dbReference type="PROSITE" id="PS50181">
    <property type="entry name" value="FBOX"/>
    <property type="match status" value="1"/>
</dbReference>
<feature type="region of interest" description="Disordered" evidence="1">
    <location>
        <begin position="511"/>
        <end position="537"/>
    </location>
</feature>
<feature type="domain" description="F-box" evidence="2">
    <location>
        <begin position="44"/>
        <end position="97"/>
    </location>
</feature>
<feature type="compositionally biased region" description="Low complexity" evidence="1">
    <location>
        <begin position="387"/>
        <end position="402"/>
    </location>
</feature>
<name>A0A0B6YUD2_9EUPU</name>
<gene>
    <name evidence="3" type="primary">ORF37639</name>
    <name evidence="4" type="synonym">ORF37647</name>
</gene>
<dbReference type="SMART" id="SM00256">
    <property type="entry name" value="FBOX"/>
    <property type="match status" value="1"/>
</dbReference>
<evidence type="ECO:0000313" key="3">
    <source>
        <dbReference type="EMBL" id="CEK59853.1"/>
    </source>
</evidence>
<dbReference type="Gene3D" id="1.20.1280.50">
    <property type="match status" value="1"/>
</dbReference>
<evidence type="ECO:0000256" key="1">
    <source>
        <dbReference type="SAM" id="MobiDB-lite"/>
    </source>
</evidence>
<dbReference type="InterPro" id="IPR052821">
    <property type="entry name" value="F-box_only_SRC"/>
</dbReference>
<dbReference type="CDD" id="cd22110">
    <property type="entry name" value="F-box_FBXO42"/>
    <property type="match status" value="1"/>
</dbReference>
<evidence type="ECO:0000259" key="2">
    <source>
        <dbReference type="PROSITE" id="PS50181"/>
    </source>
</evidence>
<evidence type="ECO:0000313" key="4">
    <source>
        <dbReference type="EMBL" id="CEK59855.1"/>
    </source>
</evidence>
<dbReference type="InterPro" id="IPR001810">
    <property type="entry name" value="F-box_dom"/>
</dbReference>
<dbReference type="InterPro" id="IPR015915">
    <property type="entry name" value="Kelch-typ_b-propeller"/>
</dbReference>
<dbReference type="SUPFAM" id="SSF117281">
    <property type="entry name" value="Kelch motif"/>
    <property type="match status" value="1"/>
</dbReference>
<proteinExistence type="predicted"/>
<dbReference type="EMBL" id="HACG01012990">
    <property type="protein sequence ID" value="CEK59855.1"/>
    <property type="molecule type" value="Transcribed_RNA"/>
</dbReference>
<protein>
    <recommendedName>
        <fullName evidence="2">F-box domain-containing protein</fullName>
    </recommendedName>
</protein>
<dbReference type="EMBL" id="HACG01012988">
    <property type="protein sequence ID" value="CEK59853.1"/>
    <property type="molecule type" value="Transcribed_RNA"/>
</dbReference>
<dbReference type="PANTHER" id="PTHR46432:SF1">
    <property type="entry name" value="F-BOX ONLY PROTEIN 42"/>
    <property type="match status" value="1"/>
</dbReference>
<dbReference type="AlphaFoldDB" id="A0A0B6YUD2"/>